<keyword evidence="2 3" id="KW-0732">Signal</keyword>
<evidence type="ECO:0000313" key="6">
    <source>
        <dbReference type="Proteomes" id="UP000060602"/>
    </source>
</evidence>
<dbReference type="AlphaFoldDB" id="A0A109XYN0"/>
<name>A0A109XYN0_ALCXX</name>
<accession>A0A109XYN0</accession>
<organism evidence="5 6">
    <name type="scientific">Alcaligenes xylosoxydans xylosoxydans</name>
    <name type="common">Achromobacter xylosoxidans</name>
    <dbReference type="NCBI Taxonomy" id="85698"/>
    <lineage>
        <taxon>Bacteria</taxon>
        <taxon>Pseudomonadati</taxon>
        <taxon>Pseudomonadota</taxon>
        <taxon>Betaproteobacteria</taxon>
        <taxon>Burkholderiales</taxon>
        <taxon>Alcaligenaceae</taxon>
        <taxon>Achromobacter</taxon>
    </lineage>
</organism>
<feature type="signal peptide" evidence="3">
    <location>
        <begin position="1"/>
        <end position="30"/>
    </location>
</feature>
<dbReference type="PANTHER" id="PTHR47235">
    <property type="entry name" value="BLR6548 PROTEIN"/>
    <property type="match status" value="1"/>
</dbReference>
<dbReference type="InterPro" id="IPR028082">
    <property type="entry name" value="Peripla_BP_I"/>
</dbReference>
<dbReference type="CDD" id="cd06334">
    <property type="entry name" value="PBP1_ABC_ligand_binding-like"/>
    <property type="match status" value="1"/>
</dbReference>
<comment type="similarity">
    <text evidence="1">Belongs to the leucine-binding protein family.</text>
</comment>
<dbReference type="EMBL" id="CP014060">
    <property type="protein sequence ID" value="AMG40327.2"/>
    <property type="molecule type" value="Genomic_DNA"/>
</dbReference>
<evidence type="ECO:0000256" key="1">
    <source>
        <dbReference type="ARBA" id="ARBA00010062"/>
    </source>
</evidence>
<dbReference type="Pfam" id="PF13458">
    <property type="entry name" value="Peripla_BP_6"/>
    <property type="match status" value="1"/>
</dbReference>
<reference evidence="6" key="1">
    <citation type="submission" date="2015-12" db="EMBL/GenBank/DDBJ databases">
        <title>FDA dAtabase for Regulatory Grade micrObial Sequences (FDA-ARGOS): Supporting development and validation of Infectious Disease Dx tests.</title>
        <authorList>
            <person name="Case J."/>
            <person name="Tallon L."/>
            <person name="Sadzewicz L."/>
            <person name="Sengamalay N."/>
            <person name="Ott S."/>
            <person name="Godinez A."/>
            <person name="Nagaraj S."/>
            <person name="Nadendla S."/>
            <person name="Sichtig H."/>
        </authorList>
    </citation>
    <scope>NUCLEOTIDE SEQUENCE [LARGE SCALE GENOMIC DNA]</scope>
    <source>
        <strain evidence="6">FDAARGOS_147</strain>
    </source>
</reference>
<gene>
    <name evidence="5" type="ORF">AL504_20660</name>
</gene>
<protein>
    <submittedName>
        <fullName evidence="5">ABC transporter permease</fullName>
    </submittedName>
</protein>
<proteinExistence type="inferred from homology"/>
<dbReference type="Gene3D" id="3.40.50.2300">
    <property type="match status" value="2"/>
</dbReference>
<evidence type="ECO:0000259" key="4">
    <source>
        <dbReference type="Pfam" id="PF13458"/>
    </source>
</evidence>
<feature type="chain" id="PRO_5014640953" evidence="3">
    <location>
        <begin position="31"/>
        <end position="446"/>
    </location>
</feature>
<dbReference type="PANTHER" id="PTHR47235:SF1">
    <property type="entry name" value="BLR6548 PROTEIN"/>
    <property type="match status" value="1"/>
</dbReference>
<evidence type="ECO:0000313" key="5">
    <source>
        <dbReference type="EMBL" id="AMG40327.2"/>
    </source>
</evidence>
<sequence length="446" mass="49040">MEMKRLNLKLAAALVAAAGAIGAVATPAMAAEEQFVPLLVYRTGSFAPLGIPWADGKLDYLKLVNERDGGVNGVKITYEECETAYATDRGVECYERLKGKGTGASGFDTQSTGITFAVSDKAMVDKVPVETMGYGLSQSVDGSVFEWNFPLLGTYWTAADVMIQDIAKKEGGMDKLKGKKIALVYHDSPYGKEPIPLLQKRAAKEGFELLLYPVTAPGVEQKSTWLQIRQARPAYVLLWSAGIMTPTAIREAQASGYPRDKMYAIWWAGSEGDVKDLGDVAKGYNAITVHNSGAEHDKVYDDLKKYVYDKGQGSDKTGKTTLGTIAHTRGMMISMLQVEAIRTAQEKFGKGKALTPEQVRWGFENLNLTQERLNQLGFGQIMRPVKTSCSNHKGDDWARIVQWDGAKFKVASDWYQADKTLLDPMVKEAAAKYAKEKNITPRTCEN</sequence>
<dbReference type="SUPFAM" id="SSF53822">
    <property type="entry name" value="Periplasmic binding protein-like I"/>
    <property type="match status" value="1"/>
</dbReference>
<dbReference type="InterPro" id="IPR028081">
    <property type="entry name" value="Leu-bd"/>
</dbReference>
<evidence type="ECO:0000256" key="3">
    <source>
        <dbReference type="SAM" id="SignalP"/>
    </source>
</evidence>
<dbReference type="RefSeq" id="WP_081105123.1">
    <property type="nucleotide sequence ID" value="NZ_CP014060.2"/>
</dbReference>
<feature type="domain" description="Leucine-binding protein" evidence="4">
    <location>
        <begin position="36"/>
        <end position="405"/>
    </location>
</feature>
<dbReference type="Proteomes" id="UP000060602">
    <property type="component" value="Chromosome"/>
</dbReference>
<evidence type="ECO:0000256" key="2">
    <source>
        <dbReference type="ARBA" id="ARBA00022729"/>
    </source>
</evidence>